<gene>
    <name evidence="2" type="ORF">DSM104443_01734</name>
</gene>
<evidence type="ECO:0000313" key="2">
    <source>
        <dbReference type="EMBL" id="QJR10667.1"/>
    </source>
</evidence>
<proteinExistence type="predicted"/>
<organism evidence="2 3">
    <name type="scientific">Usitatibacter rugosus</name>
    <dbReference type="NCBI Taxonomy" id="2732067"/>
    <lineage>
        <taxon>Bacteria</taxon>
        <taxon>Pseudomonadati</taxon>
        <taxon>Pseudomonadota</taxon>
        <taxon>Betaproteobacteria</taxon>
        <taxon>Nitrosomonadales</taxon>
        <taxon>Usitatibacteraceae</taxon>
        <taxon>Usitatibacter</taxon>
    </lineage>
</organism>
<dbReference type="SUPFAM" id="SSF55729">
    <property type="entry name" value="Acyl-CoA N-acyltransferases (Nat)"/>
    <property type="match status" value="1"/>
</dbReference>
<sequence>MNAPAFLPASSFSLNCVAAADDWDAVRAVRYVSLLERGDIADDSPPRFGDAHDDRPYAMTLLLRRNGRPAATARVMESTPPRHSPLPAAGAFAHEIEAALGIDASFVEMDMTHVGPGCGDEARTARFHLFKGVLAQASLRRSKWVLTAVCEDQIGFHGRLFGMQILSGPEAVAGLALPRVLMGLDLQEQRPILERRIPGLATHRAALEAFVATGHLSLDDPMGMPLTARHLQPG</sequence>
<dbReference type="EMBL" id="CP053069">
    <property type="protein sequence ID" value="QJR10667.1"/>
    <property type="molecule type" value="Genomic_DNA"/>
</dbReference>
<dbReference type="AlphaFoldDB" id="A0A6M4GYR5"/>
<feature type="domain" description="N-acyl amino acid synthase FeeM catalytic core" evidence="1">
    <location>
        <begin position="26"/>
        <end position="185"/>
    </location>
</feature>
<dbReference type="KEGG" id="uru:DSM104443_01734"/>
<dbReference type="InterPro" id="IPR054597">
    <property type="entry name" value="FeeM_cat"/>
</dbReference>
<evidence type="ECO:0000313" key="3">
    <source>
        <dbReference type="Proteomes" id="UP000501534"/>
    </source>
</evidence>
<dbReference type="Gene3D" id="3.40.630.30">
    <property type="match status" value="1"/>
</dbReference>
<reference evidence="2 3" key="1">
    <citation type="submission" date="2020-04" db="EMBL/GenBank/DDBJ databases">
        <title>Usitatibacter rugosus gen. nov., sp. nov. and Usitatibacter palustris sp. nov., novel members of Usitatibacteraceae fam. nov. within the order Nitrosomonadales isolated from soil.</title>
        <authorList>
            <person name="Huber K.J."/>
            <person name="Neumann-Schaal M."/>
            <person name="Geppert A."/>
            <person name="Luckner M."/>
            <person name="Wanner G."/>
            <person name="Overmann J."/>
        </authorList>
    </citation>
    <scope>NUCLEOTIDE SEQUENCE [LARGE SCALE GENOMIC DNA]</scope>
    <source>
        <strain evidence="2 3">0125_3</strain>
    </source>
</reference>
<name>A0A6M4GYR5_9PROT</name>
<dbReference type="Pfam" id="PF21926">
    <property type="entry name" value="FeeM"/>
    <property type="match status" value="1"/>
</dbReference>
<evidence type="ECO:0000259" key="1">
    <source>
        <dbReference type="Pfam" id="PF21926"/>
    </source>
</evidence>
<accession>A0A6M4GYR5</accession>
<protein>
    <recommendedName>
        <fullName evidence="1">N-acyl amino acid synthase FeeM catalytic core domain-containing protein</fullName>
    </recommendedName>
</protein>
<keyword evidence="3" id="KW-1185">Reference proteome</keyword>
<dbReference type="Proteomes" id="UP000501534">
    <property type="component" value="Chromosome"/>
</dbReference>
<dbReference type="InterPro" id="IPR016181">
    <property type="entry name" value="Acyl_CoA_acyltransferase"/>
</dbReference>